<protein>
    <submittedName>
        <fullName evidence="2">Uncharacterized protein</fullName>
    </submittedName>
</protein>
<name>A0A5B7JL84_PORTR</name>
<evidence type="ECO:0000256" key="1">
    <source>
        <dbReference type="SAM" id="MobiDB-lite"/>
    </source>
</evidence>
<proteinExistence type="predicted"/>
<evidence type="ECO:0000313" key="2">
    <source>
        <dbReference type="EMBL" id="MPC95365.1"/>
    </source>
</evidence>
<comment type="caution">
    <text evidence="2">The sequence shown here is derived from an EMBL/GenBank/DDBJ whole genome shotgun (WGS) entry which is preliminary data.</text>
</comment>
<organism evidence="2 3">
    <name type="scientific">Portunus trituberculatus</name>
    <name type="common">Swimming crab</name>
    <name type="synonym">Neptunus trituberculatus</name>
    <dbReference type="NCBI Taxonomy" id="210409"/>
    <lineage>
        <taxon>Eukaryota</taxon>
        <taxon>Metazoa</taxon>
        <taxon>Ecdysozoa</taxon>
        <taxon>Arthropoda</taxon>
        <taxon>Crustacea</taxon>
        <taxon>Multicrustacea</taxon>
        <taxon>Malacostraca</taxon>
        <taxon>Eumalacostraca</taxon>
        <taxon>Eucarida</taxon>
        <taxon>Decapoda</taxon>
        <taxon>Pleocyemata</taxon>
        <taxon>Brachyura</taxon>
        <taxon>Eubrachyura</taxon>
        <taxon>Portunoidea</taxon>
        <taxon>Portunidae</taxon>
        <taxon>Portuninae</taxon>
        <taxon>Portunus</taxon>
    </lineage>
</organism>
<dbReference type="AlphaFoldDB" id="A0A5B7JL84"/>
<feature type="region of interest" description="Disordered" evidence="1">
    <location>
        <begin position="42"/>
        <end position="66"/>
    </location>
</feature>
<accession>A0A5B7JL84</accession>
<gene>
    <name evidence="2" type="ORF">E2C01_090572</name>
</gene>
<dbReference type="EMBL" id="VSRR010101952">
    <property type="protein sequence ID" value="MPC95365.1"/>
    <property type="molecule type" value="Genomic_DNA"/>
</dbReference>
<dbReference type="Proteomes" id="UP000324222">
    <property type="component" value="Unassembled WGS sequence"/>
</dbReference>
<keyword evidence="3" id="KW-1185">Reference proteome</keyword>
<reference evidence="2 3" key="1">
    <citation type="submission" date="2019-05" db="EMBL/GenBank/DDBJ databases">
        <title>Another draft genome of Portunus trituberculatus and its Hox gene families provides insights of decapod evolution.</title>
        <authorList>
            <person name="Jeong J.-H."/>
            <person name="Song I."/>
            <person name="Kim S."/>
            <person name="Choi T."/>
            <person name="Kim D."/>
            <person name="Ryu S."/>
            <person name="Kim W."/>
        </authorList>
    </citation>
    <scope>NUCLEOTIDE SEQUENCE [LARGE SCALE GENOMIC DNA]</scope>
    <source>
        <tissue evidence="2">Muscle</tissue>
    </source>
</reference>
<sequence length="66" mass="6884">MNKSDVLLQGLKDKVSIVRRGGREREGACPIVALRGECPTASSHEAVSGRGAVRGSPPAGRTRATL</sequence>
<evidence type="ECO:0000313" key="3">
    <source>
        <dbReference type="Proteomes" id="UP000324222"/>
    </source>
</evidence>